<evidence type="ECO:0000313" key="4">
    <source>
        <dbReference type="EMBL" id="KZT57396.1"/>
    </source>
</evidence>
<dbReference type="EMBL" id="KV423964">
    <property type="protein sequence ID" value="KZT57396.1"/>
    <property type="molecule type" value="Genomic_DNA"/>
</dbReference>
<dbReference type="InterPro" id="IPR011009">
    <property type="entry name" value="Kinase-like_dom_sf"/>
</dbReference>
<sequence>EISLTNLSPVARGGFADVWRGKRTSDGLDVALKGLRLNSEDAKLKKLLVREISIWSKLNHTNVLPFLGITSHRSLAVKHLLVSPWQSSGNVIKYLQTHEDADRSKIIRGVADGLKYLHSTGVVHGDLKGANILMASDGHPVLSDFGLSAIESRNSQTQSTTQTFAGTQRWMAPERLNPEHYGLSGRTSRTPASDMYSFGMTIYEIYSGRQPFHESNDLQALLAALSGRRPSHPGEDAVRRGLSASLWEFVSQCWSAEYASRP</sequence>
<keyword evidence="1" id="KW-0547">Nucleotide-binding</keyword>
<dbReference type="InterPro" id="IPR051681">
    <property type="entry name" value="Ser/Thr_Kinases-Pseudokinases"/>
</dbReference>
<dbReference type="InterPro" id="IPR000719">
    <property type="entry name" value="Prot_kinase_dom"/>
</dbReference>
<organism evidence="4 5">
    <name type="scientific">Calocera cornea HHB12733</name>
    <dbReference type="NCBI Taxonomy" id="1353952"/>
    <lineage>
        <taxon>Eukaryota</taxon>
        <taxon>Fungi</taxon>
        <taxon>Dikarya</taxon>
        <taxon>Basidiomycota</taxon>
        <taxon>Agaricomycotina</taxon>
        <taxon>Dacrymycetes</taxon>
        <taxon>Dacrymycetales</taxon>
        <taxon>Dacrymycetaceae</taxon>
        <taxon>Calocera</taxon>
    </lineage>
</organism>
<dbReference type="Proteomes" id="UP000076842">
    <property type="component" value="Unassembled WGS sequence"/>
</dbReference>
<feature type="non-terminal residue" evidence="4">
    <location>
        <position position="262"/>
    </location>
</feature>
<dbReference type="STRING" id="1353952.A0A165FZ73"/>
<proteinExistence type="predicted"/>
<dbReference type="SUPFAM" id="SSF56112">
    <property type="entry name" value="Protein kinase-like (PK-like)"/>
    <property type="match status" value="1"/>
</dbReference>
<keyword evidence="5" id="KW-1185">Reference proteome</keyword>
<keyword evidence="4" id="KW-0418">Kinase</keyword>
<feature type="non-terminal residue" evidence="4">
    <location>
        <position position="1"/>
    </location>
</feature>
<evidence type="ECO:0000256" key="2">
    <source>
        <dbReference type="ARBA" id="ARBA00022840"/>
    </source>
</evidence>
<dbReference type="InParanoid" id="A0A165FZ73"/>
<dbReference type="Gene3D" id="1.10.510.10">
    <property type="entry name" value="Transferase(Phosphotransferase) domain 1"/>
    <property type="match status" value="1"/>
</dbReference>
<dbReference type="Pfam" id="PF00069">
    <property type="entry name" value="Pkinase"/>
    <property type="match status" value="1"/>
</dbReference>
<dbReference type="InterPro" id="IPR008271">
    <property type="entry name" value="Ser/Thr_kinase_AS"/>
</dbReference>
<gene>
    <name evidence="4" type="ORF">CALCODRAFT_423023</name>
</gene>
<dbReference type="PIRSF" id="PIRSF000654">
    <property type="entry name" value="Integrin-linked_kinase"/>
    <property type="match status" value="1"/>
</dbReference>
<evidence type="ECO:0000256" key="1">
    <source>
        <dbReference type="ARBA" id="ARBA00022741"/>
    </source>
</evidence>
<evidence type="ECO:0000313" key="5">
    <source>
        <dbReference type="Proteomes" id="UP000076842"/>
    </source>
</evidence>
<dbReference type="PROSITE" id="PS00108">
    <property type="entry name" value="PROTEIN_KINASE_ST"/>
    <property type="match status" value="1"/>
</dbReference>
<dbReference type="OrthoDB" id="4062651at2759"/>
<reference evidence="4 5" key="1">
    <citation type="journal article" date="2016" name="Mol. Biol. Evol.">
        <title>Comparative Genomics of Early-Diverging Mushroom-Forming Fungi Provides Insights into the Origins of Lignocellulose Decay Capabilities.</title>
        <authorList>
            <person name="Nagy L.G."/>
            <person name="Riley R."/>
            <person name="Tritt A."/>
            <person name="Adam C."/>
            <person name="Daum C."/>
            <person name="Floudas D."/>
            <person name="Sun H."/>
            <person name="Yadav J.S."/>
            <person name="Pangilinan J."/>
            <person name="Larsson K.H."/>
            <person name="Matsuura K."/>
            <person name="Barry K."/>
            <person name="Labutti K."/>
            <person name="Kuo R."/>
            <person name="Ohm R.A."/>
            <person name="Bhattacharya S.S."/>
            <person name="Shirouzu T."/>
            <person name="Yoshinaga Y."/>
            <person name="Martin F.M."/>
            <person name="Grigoriev I.V."/>
            <person name="Hibbett D.S."/>
        </authorList>
    </citation>
    <scope>NUCLEOTIDE SEQUENCE [LARGE SCALE GENOMIC DNA]</scope>
    <source>
        <strain evidence="4 5">HHB12733</strain>
    </source>
</reference>
<dbReference type="AlphaFoldDB" id="A0A165FZ73"/>
<name>A0A165FZ73_9BASI</name>
<dbReference type="PROSITE" id="PS50011">
    <property type="entry name" value="PROTEIN_KINASE_DOM"/>
    <property type="match status" value="1"/>
</dbReference>
<dbReference type="PANTHER" id="PTHR44329:SF298">
    <property type="entry name" value="MIXED LINEAGE KINASE DOMAIN-LIKE PROTEIN"/>
    <property type="match status" value="1"/>
</dbReference>
<keyword evidence="2" id="KW-0067">ATP-binding</keyword>
<protein>
    <submittedName>
        <fullName evidence="4">Kinase-like protein</fullName>
    </submittedName>
</protein>
<dbReference type="GO" id="GO:0004674">
    <property type="term" value="F:protein serine/threonine kinase activity"/>
    <property type="evidence" value="ECO:0007669"/>
    <property type="project" value="TreeGrafter"/>
</dbReference>
<keyword evidence="4" id="KW-0808">Transferase</keyword>
<feature type="domain" description="Protein kinase" evidence="3">
    <location>
        <begin position="4"/>
        <end position="262"/>
    </location>
</feature>
<dbReference type="SMART" id="SM00220">
    <property type="entry name" value="S_TKc"/>
    <property type="match status" value="1"/>
</dbReference>
<accession>A0A165FZ73</accession>
<evidence type="ECO:0000259" key="3">
    <source>
        <dbReference type="PROSITE" id="PS50011"/>
    </source>
</evidence>
<dbReference type="GO" id="GO:0005524">
    <property type="term" value="F:ATP binding"/>
    <property type="evidence" value="ECO:0007669"/>
    <property type="project" value="UniProtKB-KW"/>
</dbReference>
<dbReference type="PANTHER" id="PTHR44329">
    <property type="entry name" value="SERINE/THREONINE-PROTEIN KINASE TNNI3K-RELATED"/>
    <property type="match status" value="1"/>
</dbReference>